<dbReference type="OrthoDB" id="7864350at2"/>
<proteinExistence type="predicted"/>
<organism evidence="1 2">
    <name type="scientific">Sulfitobacter mediterraneus</name>
    <dbReference type="NCBI Taxonomy" id="83219"/>
    <lineage>
        <taxon>Bacteria</taxon>
        <taxon>Pseudomonadati</taxon>
        <taxon>Pseudomonadota</taxon>
        <taxon>Alphaproteobacteria</taxon>
        <taxon>Rhodobacterales</taxon>
        <taxon>Roseobacteraceae</taxon>
        <taxon>Sulfitobacter</taxon>
    </lineage>
</organism>
<dbReference type="AlphaFoldDB" id="A0A2T6C2P8"/>
<name>A0A2T6C2P8_9RHOB</name>
<reference evidence="1 2" key="1">
    <citation type="submission" date="2018-04" db="EMBL/GenBank/DDBJ databases">
        <title>Genomic Encyclopedia of Archaeal and Bacterial Type Strains, Phase II (KMG-II): from individual species to whole genera.</title>
        <authorList>
            <person name="Goeker M."/>
        </authorList>
    </citation>
    <scope>NUCLEOTIDE SEQUENCE [LARGE SCALE GENOMIC DNA]</scope>
    <source>
        <strain evidence="1 2">DSM 12244</strain>
    </source>
</reference>
<dbReference type="RefSeq" id="WP_025048124.1">
    <property type="nucleotide sequence ID" value="NZ_QBKU01000018.1"/>
</dbReference>
<evidence type="ECO:0000313" key="1">
    <source>
        <dbReference type="EMBL" id="PTX62602.1"/>
    </source>
</evidence>
<sequence>MQFDTFKLATVLDELLNAPIKYQMKGNIGKVRPLSTDVSNIKKLDCSGFVEYVIYKATTNNLNISSGSSNQRDDISNDASHSVATYDTDAKLSDDIVRIGFRKTIIAKDSDGKIVRKENGKPKKSQVGHVWLVINGQTYESTSRRPKTRGPKSLLWSERKDDADHFYKLGAAPGFGLAMLGIRTAMRISALA</sequence>
<comment type="caution">
    <text evidence="1">The sequence shown here is derived from an EMBL/GenBank/DDBJ whole genome shotgun (WGS) entry which is preliminary data.</text>
</comment>
<evidence type="ECO:0000313" key="2">
    <source>
        <dbReference type="Proteomes" id="UP000244092"/>
    </source>
</evidence>
<accession>A0A2T6C2P8</accession>
<dbReference type="Proteomes" id="UP000244092">
    <property type="component" value="Unassembled WGS sequence"/>
</dbReference>
<dbReference type="EMBL" id="QBKU01000018">
    <property type="protein sequence ID" value="PTX62602.1"/>
    <property type="molecule type" value="Genomic_DNA"/>
</dbReference>
<protein>
    <submittedName>
        <fullName evidence="1">Uncharacterized protein</fullName>
    </submittedName>
</protein>
<gene>
    <name evidence="1" type="ORF">C8N31_11822</name>
</gene>
<dbReference type="Gene3D" id="3.90.1720.10">
    <property type="entry name" value="endopeptidase domain like (from Nostoc punctiforme)"/>
    <property type="match status" value="1"/>
</dbReference>